<feature type="compositionally biased region" description="Polar residues" evidence="1">
    <location>
        <begin position="228"/>
        <end position="244"/>
    </location>
</feature>
<feature type="region of interest" description="Disordered" evidence="1">
    <location>
        <begin position="227"/>
        <end position="247"/>
    </location>
</feature>
<accession>A0A8H7IZQ5</accession>
<dbReference type="InterPro" id="IPR057678">
    <property type="entry name" value="DUF7918"/>
</dbReference>
<comment type="caution">
    <text evidence="3">The sequence shown here is derived from an EMBL/GenBank/DDBJ whole genome shotgun (WGS) entry which is preliminary data.</text>
</comment>
<dbReference type="Proteomes" id="UP000651452">
    <property type="component" value="Unassembled WGS sequence"/>
</dbReference>
<dbReference type="OrthoDB" id="3364132at2759"/>
<evidence type="ECO:0000313" key="3">
    <source>
        <dbReference type="EMBL" id="KAF9693815.1"/>
    </source>
</evidence>
<organism evidence="3 4">
    <name type="scientific">Ascochyta lentis</name>
    <dbReference type="NCBI Taxonomy" id="205686"/>
    <lineage>
        <taxon>Eukaryota</taxon>
        <taxon>Fungi</taxon>
        <taxon>Dikarya</taxon>
        <taxon>Ascomycota</taxon>
        <taxon>Pezizomycotina</taxon>
        <taxon>Dothideomycetes</taxon>
        <taxon>Pleosporomycetidae</taxon>
        <taxon>Pleosporales</taxon>
        <taxon>Pleosporineae</taxon>
        <taxon>Didymellaceae</taxon>
        <taxon>Ascochyta</taxon>
    </lineage>
</organism>
<dbReference type="PANTHER" id="PTHR36223:SF1">
    <property type="entry name" value="TRANSCRIPTION ELONGATION FACTOR EAF N-TERMINAL DOMAIN-CONTAINING PROTEIN"/>
    <property type="match status" value="1"/>
</dbReference>
<keyword evidence="4" id="KW-1185">Reference proteome</keyword>
<reference evidence="3" key="2">
    <citation type="submission" date="2020-09" db="EMBL/GenBank/DDBJ databases">
        <title>Reference genome assembly for Australian Ascochyta lentis isolate Al4.</title>
        <authorList>
            <person name="Lee R.C."/>
            <person name="Farfan-Caceres L.M."/>
            <person name="Debler J.W."/>
            <person name="Williams A.H."/>
            <person name="Henares B.M."/>
        </authorList>
    </citation>
    <scope>NUCLEOTIDE SEQUENCE</scope>
    <source>
        <strain evidence="3">Al4</strain>
    </source>
</reference>
<reference evidence="3" key="1">
    <citation type="submission" date="2018-12" db="EMBL/GenBank/DDBJ databases">
        <authorList>
            <person name="Syme R.A."/>
            <person name="Farfan-Caceres L."/>
            <person name="Lichtenzveig J."/>
        </authorList>
    </citation>
    <scope>NUCLEOTIDE SEQUENCE</scope>
    <source>
        <strain evidence="3">Al4</strain>
    </source>
</reference>
<evidence type="ECO:0000313" key="4">
    <source>
        <dbReference type="Proteomes" id="UP000651452"/>
    </source>
</evidence>
<sequence length="372" mass="41197">MAIHEDYPGLTVEIVANGAALQEYEDSTISATANTVIRYVEAVAGAEFAIKYSFGPSFPKDRDVAADVFVDGNIIRKPLFHKEKFQSQVARFVGRTKEIVDGKWVEQVLYFGSLDTHDDASNITEAVRRSVQQIGTITVKFEFGTVGKCSEPSAWMRNEPTSLAAVPEAALKGDAKSLQTSFGTKRATTALTVCEWEKEGETPFADFEFRYRSRSNLEALHIVPRTPTPTSAATQETVKTSSRVSAPDVKPVPEVQVFSPLRQSSAPTDTPVLRQQSPVPGKLEDTKGLTEEELVALITHYRGNSQGLAGQSRKRLLVLLMHHEDQEKERLPIESGPPTPRSQGVHVKRERDEDHLTRDGKRSRPEVIVLDD</sequence>
<evidence type="ECO:0000259" key="2">
    <source>
        <dbReference type="Pfam" id="PF25534"/>
    </source>
</evidence>
<name>A0A8H7IZQ5_9PLEO</name>
<feature type="compositionally biased region" description="Polar residues" evidence="1">
    <location>
        <begin position="263"/>
        <end position="278"/>
    </location>
</feature>
<gene>
    <name evidence="3" type="ORF">EKO04_008287</name>
</gene>
<protein>
    <recommendedName>
        <fullName evidence="2">DUF7918 domain-containing protein</fullName>
    </recommendedName>
</protein>
<dbReference type="AlphaFoldDB" id="A0A8H7IZQ5"/>
<dbReference type="Pfam" id="PF25534">
    <property type="entry name" value="DUF7918"/>
    <property type="match status" value="1"/>
</dbReference>
<feature type="region of interest" description="Disordered" evidence="1">
    <location>
        <begin position="263"/>
        <end position="284"/>
    </location>
</feature>
<dbReference type="EMBL" id="RZGK01000015">
    <property type="protein sequence ID" value="KAF9693815.1"/>
    <property type="molecule type" value="Genomic_DNA"/>
</dbReference>
<feature type="region of interest" description="Disordered" evidence="1">
    <location>
        <begin position="328"/>
        <end position="372"/>
    </location>
</feature>
<evidence type="ECO:0000256" key="1">
    <source>
        <dbReference type="SAM" id="MobiDB-lite"/>
    </source>
</evidence>
<feature type="domain" description="DUF7918" evidence="2">
    <location>
        <begin position="9"/>
        <end position="226"/>
    </location>
</feature>
<feature type="compositionally biased region" description="Basic and acidic residues" evidence="1">
    <location>
        <begin position="347"/>
        <end position="365"/>
    </location>
</feature>
<proteinExistence type="predicted"/>
<dbReference type="PANTHER" id="PTHR36223">
    <property type="entry name" value="BETA-LACTAMASE-TYPE TRANSPEPTIDASE FOLD DOMAIN CONTAINING PROTEIN"/>
    <property type="match status" value="1"/>
</dbReference>